<accession>A0A9Q0NWK0</accession>
<reference evidence="2" key="1">
    <citation type="submission" date="2022-11" db="EMBL/GenBank/DDBJ databases">
        <authorList>
            <person name="Hyden B.L."/>
            <person name="Feng K."/>
            <person name="Yates T."/>
            <person name="Jawdy S."/>
            <person name="Smart L.B."/>
            <person name="Muchero W."/>
        </authorList>
    </citation>
    <scope>NUCLEOTIDE SEQUENCE</scope>
    <source>
        <tissue evidence="2">Shoot tip</tissue>
    </source>
</reference>
<comment type="caution">
    <text evidence="2">The sequence shown here is derived from an EMBL/GenBank/DDBJ whole genome shotgun (WGS) entry which is preliminary data.</text>
</comment>
<protein>
    <recommendedName>
        <fullName evidence="4">Bifunctional inhibitor/plant lipid transfer protein/seed storage helical domain-containing protein</fullName>
    </recommendedName>
</protein>
<proteinExistence type="predicted"/>
<evidence type="ECO:0000313" key="3">
    <source>
        <dbReference type="Proteomes" id="UP001151529"/>
    </source>
</evidence>
<name>A0A9Q0NWK0_SALVM</name>
<gene>
    <name evidence="2" type="ORF">OIU85_010441</name>
</gene>
<sequence>MEKSSMKMAFFMVLLLVFAAGEQFGAEGRDISIPCKTVADCTPPGHCNCIMDLCICHRAEQVLDAQALIGNHP</sequence>
<feature type="signal peptide" evidence="1">
    <location>
        <begin position="1"/>
        <end position="21"/>
    </location>
</feature>
<dbReference type="EMBL" id="JAPFFL010000015">
    <property type="protein sequence ID" value="KAJ6677275.1"/>
    <property type="molecule type" value="Genomic_DNA"/>
</dbReference>
<evidence type="ECO:0000313" key="2">
    <source>
        <dbReference type="EMBL" id="KAJ6677275.1"/>
    </source>
</evidence>
<keyword evidence="3" id="KW-1185">Reference proteome</keyword>
<keyword evidence="1" id="KW-0732">Signal</keyword>
<reference evidence="2" key="2">
    <citation type="journal article" date="2023" name="Int. J. Mol. Sci.">
        <title>De Novo Assembly and Annotation of 11 Diverse Shrub Willow (Salix) Genomes Reveals Novel Gene Organization in Sex-Linked Regions.</title>
        <authorList>
            <person name="Hyden B."/>
            <person name="Feng K."/>
            <person name="Yates T.B."/>
            <person name="Jawdy S."/>
            <person name="Cereghino C."/>
            <person name="Smart L.B."/>
            <person name="Muchero W."/>
        </authorList>
    </citation>
    <scope>NUCLEOTIDE SEQUENCE [LARGE SCALE GENOMIC DNA]</scope>
    <source>
        <tissue evidence="2">Shoot tip</tissue>
    </source>
</reference>
<evidence type="ECO:0000256" key="1">
    <source>
        <dbReference type="SAM" id="SignalP"/>
    </source>
</evidence>
<dbReference type="Proteomes" id="UP001151529">
    <property type="component" value="Chromosome 15Z"/>
</dbReference>
<feature type="chain" id="PRO_5040401409" description="Bifunctional inhibitor/plant lipid transfer protein/seed storage helical domain-containing protein" evidence="1">
    <location>
        <begin position="22"/>
        <end position="73"/>
    </location>
</feature>
<dbReference type="OrthoDB" id="10523520at2759"/>
<dbReference type="AlphaFoldDB" id="A0A9Q0NWK0"/>
<evidence type="ECO:0008006" key="4">
    <source>
        <dbReference type="Google" id="ProtNLM"/>
    </source>
</evidence>
<organism evidence="2 3">
    <name type="scientific">Salix viminalis</name>
    <name type="common">Common osier</name>
    <name type="synonym">Basket willow</name>
    <dbReference type="NCBI Taxonomy" id="40686"/>
    <lineage>
        <taxon>Eukaryota</taxon>
        <taxon>Viridiplantae</taxon>
        <taxon>Streptophyta</taxon>
        <taxon>Embryophyta</taxon>
        <taxon>Tracheophyta</taxon>
        <taxon>Spermatophyta</taxon>
        <taxon>Magnoliopsida</taxon>
        <taxon>eudicotyledons</taxon>
        <taxon>Gunneridae</taxon>
        <taxon>Pentapetalae</taxon>
        <taxon>rosids</taxon>
        <taxon>fabids</taxon>
        <taxon>Malpighiales</taxon>
        <taxon>Salicaceae</taxon>
        <taxon>Saliceae</taxon>
        <taxon>Salix</taxon>
    </lineage>
</organism>